<name>A0ABV5WVZ7_9LACO</name>
<organism evidence="1 2">
    <name type="scientific">Lactiplantibacillus modestisalitolerans</name>
    <dbReference type="NCBI Taxonomy" id="1457219"/>
    <lineage>
        <taxon>Bacteria</taxon>
        <taxon>Bacillati</taxon>
        <taxon>Bacillota</taxon>
        <taxon>Bacilli</taxon>
        <taxon>Lactobacillales</taxon>
        <taxon>Lactobacillaceae</taxon>
        <taxon>Lactiplantibacillus</taxon>
    </lineage>
</organism>
<protein>
    <submittedName>
        <fullName evidence="1">Uncharacterized protein</fullName>
    </submittedName>
</protein>
<dbReference type="EMBL" id="JBHLZY010000025">
    <property type="protein sequence ID" value="MFB9770097.1"/>
    <property type="molecule type" value="Genomic_DNA"/>
</dbReference>
<proteinExistence type="predicted"/>
<evidence type="ECO:0000313" key="1">
    <source>
        <dbReference type="EMBL" id="MFB9770097.1"/>
    </source>
</evidence>
<accession>A0ABV5WVZ7</accession>
<sequence>MRYNERIELVYVEQSQDELHGGTKETKVIIPCLMVPITDVQKLSVYGLVGKPSFEVHLKGQVAKPDKVRPVDSEVAYTVGQTVSNRKSTVLIVSGGG</sequence>
<evidence type="ECO:0000313" key="2">
    <source>
        <dbReference type="Proteomes" id="UP001589691"/>
    </source>
</evidence>
<dbReference type="RefSeq" id="WP_137642123.1">
    <property type="nucleotide sequence ID" value="NZ_BJEA01000004.1"/>
</dbReference>
<gene>
    <name evidence="1" type="ORF">ACFFLI_09510</name>
</gene>
<dbReference type="Proteomes" id="UP001589691">
    <property type="component" value="Unassembled WGS sequence"/>
</dbReference>
<keyword evidence="2" id="KW-1185">Reference proteome</keyword>
<reference evidence="1 2" key="1">
    <citation type="submission" date="2024-09" db="EMBL/GenBank/DDBJ databases">
        <authorList>
            <person name="Sun Q."/>
            <person name="Mori K."/>
        </authorList>
    </citation>
    <scope>NUCLEOTIDE SEQUENCE [LARGE SCALE GENOMIC DNA]</scope>
    <source>
        <strain evidence="1 2">TBRC 4576</strain>
    </source>
</reference>
<comment type="caution">
    <text evidence="1">The sequence shown here is derived from an EMBL/GenBank/DDBJ whole genome shotgun (WGS) entry which is preliminary data.</text>
</comment>